<dbReference type="RefSeq" id="WP_008698494.1">
    <property type="nucleotide sequence ID" value="NZ_ANOG01000517.1"/>
</dbReference>
<reference evidence="3 4" key="1">
    <citation type="journal article" date="2013" name="Mar. Genomics">
        <title>Expression of sulfatases in Rhodopirellula baltica and the diversity of sulfatases in the genus Rhodopirellula.</title>
        <authorList>
            <person name="Wegner C.E."/>
            <person name="Richter-Heitmann T."/>
            <person name="Klindworth A."/>
            <person name="Klockow C."/>
            <person name="Richter M."/>
            <person name="Achstetter T."/>
            <person name="Glockner F.O."/>
            <person name="Harder J."/>
        </authorList>
    </citation>
    <scope>NUCLEOTIDE SEQUENCE [LARGE SCALE GENOMIC DNA]</scope>
    <source>
        <strain evidence="3 4">SM1</strain>
    </source>
</reference>
<dbReference type="Proteomes" id="UP000011991">
    <property type="component" value="Unassembled WGS sequence"/>
</dbReference>
<dbReference type="PANTHER" id="PTHR42924:SF11">
    <property type="entry name" value="POLYMERASE_HISTIDINOL PHOSPHATASE N-TERMINAL DOMAIN-CONTAINING PROTEIN"/>
    <property type="match status" value="1"/>
</dbReference>
<dbReference type="SUPFAM" id="SSF89550">
    <property type="entry name" value="PHP domain-like"/>
    <property type="match status" value="1"/>
</dbReference>
<feature type="region of interest" description="Disordered" evidence="1">
    <location>
        <begin position="390"/>
        <end position="412"/>
    </location>
</feature>
<name>M5RJH5_9BACT</name>
<feature type="chain" id="PRO_5004070692" evidence="2">
    <location>
        <begin position="20"/>
        <end position="412"/>
    </location>
</feature>
<dbReference type="EMBL" id="ANOG01000517">
    <property type="protein sequence ID" value="EMI19473.1"/>
    <property type="molecule type" value="Genomic_DNA"/>
</dbReference>
<proteinExistence type="predicted"/>
<keyword evidence="4" id="KW-1185">Reference proteome</keyword>
<organism evidence="3 4">
    <name type="scientific">Rhodopirellula maiorica SM1</name>
    <dbReference type="NCBI Taxonomy" id="1265738"/>
    <lineage>
        <taxon>Bacteria</taxon>
        <taxon>Pseudomonadati</taxon>
        <taxon>Planctomycetota</taxon>
        <taxon>Planctomycetia</taxon>
        <taxon>Pirellulales</taxon>
        <taxon>Pirellulaceae</taxon>
        <taxon>Novipirellula</taxon>
    </lineage>
</organism>
<dbReference type="InterPro" id="IPR052018">
    <property type="entry name" value="PHP_domain"/>
</dbReference>
<dbReference type="GO" id="GO:0035312">
    <property type="term" value="F:5'-3' DNA exonuclease activity"/>
    <property type="evidence" value="ECO:0007669"/>
    <property type="project" value="TreeGrafter"/>
</dbReference>
<feature type="signal peptide" evidence="2">
    <location>
        <begin position="1"/>
        <end position="19"/>
    </location>
</feature>
<evidence type="ECO:0000256" key="2">
    <source>
        <dbReference type="SAM" id="SignalP"/>
    </source>
</evidence>
<dbReference type="InterPro" id="IPR016195">
    <property type="entry name" value="Pol/histidinol_Pase-like"/>
</dbReference>
<accession>M5RJH5</accession>
<dbReference type="PANTHER" id="PTHR42924">
    <property type="entry name" value="EXONUCLEASE"/>
    <property type="match status" value="1"/>
</dbReference>
<evidence type="ECO:0000313" key="4">
    <source>
        <dbReference type="Proteomes" id="UP000011991"/>
    </source>
</evidence>
<keyword evidence="2" id="KW-0732">Signal</keyword>
<dbReference type="AlphaFoldDB" id="M5RJH5"/>
<comment type="caution">
    <text evidence="3">The sequence shown here is derived from an EMBL/GenBank/DDBJ whole genome shotgun (WGS) entry which is preliminary data.</text>
</comment>
<dbReference type="GO" id="GO:0004534">
    <property type="term" value="F:5'-3' RNA exonuclease activity"/>
    <property type="evidence" value="ECO:0007669"/>
    <property type="project" value="TreeGrafter"/>
</dbReference>
<evidence type="ECO:0000256" key="1">
    <source>
        <dbReference type="SAM" id="MobiDB-lite"/>
    </source>
</evidence>
<sequence>MPKHWIAASLLLLSLTVHATAQTPSSTEPEPRWWKGNLHTHSLWSDGDQFPEMIADWYRQRDYNFLALTDHNVLSEGMRWMAMSAIHKRADEGILQRYRDRFGDAWVETRGKEGQPDHEVRLKPMDEFRYLVEEAGKFILIPAEEISDSAEGKPVHINATNLAEVIKPVGGETVRQAIENNLRAILEHEKKHGREVLPHVNHPNFHYAVTAEDLAAVVSERFFEVYNGHPGVNHLGDDDHPSIERMWDIANAIRQTSLDIPPLMGIGTDDSHEYHGKAGSRPGRGWVMVRSAYLTPEHLIRAMKQGDFYASSGVTLSDVQFDKQSQTLSLSIATEPDTTYETKFIATLKKGEGVDEHRIGAVVATSDSVSPEYKLTGNELYVRAVVTSSKPPVDPSFKGQKQQAWTQPVGWE</sequence>
<protein>
    <submittedName>
        <fullName evidence="3">Secreted protein containing PHP</fullName>
    </submittedName>
</protein>
<dbReference type="Gene3D" id="3.20.20.140">
    <property type="entry name" value="Metal-dependent hydrolases"/>
    <property type="match status" value="1"/>
</dbReference>
<gene>
    <name evidence="3" type="ORF">RMSM_03600</name>
</gene>
<evidence type="ECO:0000313" key="3">
    <source>
        <dbReference type="EMBL" id="EMI19473.1"/>
    </source>
</evidence>
<dbReference type="PATRIC" id="fig|1265738.3.peg.3606"/>